<dbReference type="AlphaFoldDB" id="A0A1X0QFN2"/>
<evidence type="ECO:0000313" key="1">
    <source>
        <dbReference type="EMBL" id="ORD98589.1"/>
    </source>
</evidence>
<dbReference type="EMBL" id="LTAI01000570">
    <property type="protein sequence ID" value="ORD98589.1"/>
    <property type="molecule type" value="Genomic_DNA"/>
</dbReference>
<accession>A0A1X0QFN2</accession>
<evidence type="ECO:0000313" key="2">
    <source>
        <dbReference type="Proteomes" id="UP000192501"/>
    </source>
</evidence>
<organism evidence="1 2">
    <name type="scientific">Hepatospora eriocheir</name>
    <dbReference type="NCBI Taxonomy" id="1081669"/>
    <lineage>
        <taxon>Eukaryota</taxon>
        <taxon>Fungi</taxon>
        <taxon>Fungi incertae sedis</taxon>
        <taxon>Microsporidia</taxon>
        <taxon>Hepatosporidae</taxon>
        <taxon>Hepatospora</taxon>
    </lineage>
</organism>
<reference evidence="1 2" key="1">
    <citation type="journal article" date="2017" name="Environ. Microbiol.">
        <title>Decay of the glycolytic pathway and adaptation to intranuclear parasitism within Enterocytozoonidae microsporidia.</title>
        <authorList>
            <person name="Wiredu Boakye D."/>
            <person name="Jaroenlak P."/>
            <person name="Prachumwat A."/>
            <person name="Williams T.A."/>
            <person name="Bateman K.S."/>
            <person name="Itsathitphaisarn O."/>
            <person name="Sritunyalucksana K."/>
            <person name="Paszkiewicz K.H."/>
            <person name="Moore K.A."/>
            <person name="Stentiford G.D."/>
            <person name="Williams B.A."/>
        </authorList>
    </citation>
    <scope>NUCLEOTIDE SEQUENCE [LARGE SCALE GENOMIC DNA]</scope>
    <source>
        <strain evidence="2">canceri</strain>
    </source>
</reference>
<sequence>MNFLISTVLITIFSLKRERVECGYLYNMFIGNLYCIYYELFNILKGQSYNPIKCRYDKVYLNIEQTVTAILLF</sequence>
<comment type="caution">
    <text evidence="1">The sequence shown here is derived from an EMBL/GenBank/DDBJ whole genome shotgun (WGS) entry which is preliminary data.</text>
</comment>
<name>A0A1X0QFN2_9MICR</name>
<dbReference type="GO" id="GO:0016020">
    <property type="term" value="C:membrane"/>
    <property type="evidence" value="ECO:0007669"/>
    <property type="project" value="InterPro"/>
</dbReference>
<dbReference type="GO" id="GO:0006506">
    <property type="term" value="P:GPI anchor biosynthetic process"/>
    <property type="evidence" value="ECO:0007669"/>
    <property type="project" value="InterPro"/>
</dbReference>
<proteinExistence type="predicted"/>
<protein>
    <submittedName>
        <fullName evidence="1">Uncharacterized protein</fullName>
    </submittedName>
</protein>
<dbReference type="InterPro" id="IPR007720">
    <property type="entry name" value="PigQ/GPI1"/>
</dbReference>
<dbReference type="Proteomes" id="UP000192501">
    <property type="component" value="Unassembled WGS sequence"/>
</dbReference>
<dbReference type="Pfam" id="PF05024">
    <property type="entry name" value="Gpi1"/>
    <property type="match status" value="1"/>
</dbReference>
<gene>
    <name evidence="1" type="ORF">A0H76_2227</name>
</gene>
<dbReference type="VEuPathDB" id="MicrosporidiaDB:A0H76_2227"/>